<name>W7V115_RUMFL</name>
<gene>
    <name evidence="2" type="ORF">RF007C_04135</name>
</gene>
<organism evidence="2 3">
    <name type="scientific">Ruminococcus flavefaciens 007c</name>
    <dbReference type="NCBI Taxonomy" id="1341157"/>
    <lineage>
        <taxon>Bacteria</taxon>
        <taxon>Bacillati</taxon>
        <taxon>Bacillota</taxon>
        <taxon>Clostridia</taxon>
        <taxon>Eubacteriales</taxon>
        <taxon>Oscillospiraceae</taxon>
        <taxon>Ruminococcus</taxon>
    </lineage>
</organism>
<protein>
    <recommendedName>
        <fullName evidence="4">ABC transporter permease</fullName>
    </recommendedName>
</protein>
<evidence type="ECO:0000256" key="1">
    <source>
        <dbReference type="SAM" id="Phobius"/>
    </source>
</evidence>
<dbReference type="InterPro" id="IPR010540">
    <property type="entry name" value="CmpB_TMEM229"/>
</dbReference>
<dbReference type="Pfam" id="PF06541">
    <property type="entry name" value="ABC_trans_CmpB"/>
    <property type="match status" value="1"/>
</dbReference>
<dbReference type="PATRIC" id="fig|1341157.4.peg.707"/>
<feature type="transmembrane region" description="Helical" evidence="1">
    <location>
        <begin position="95"/>
        <end position="117"/>
    </location>
</feature>
<keyword evidence="1" id="KW-0472">Membrane</keyword>
<keyword evidence="1" id="KW-0812">Transmembrane</keyword>
<dbReference type="RefSeq" id="WP_051456498.1">
    <property type="nucleotide sequence ID" value="NZ_ATAX01000010.1"/>
</dbReference>
<evidence type="ECO:0000313" key="2">
    <source>
        <dbReference type="EMBL" id="EWM54655.1"/>
    </source>
</evidence>
<feature type="transmembrane region" description="Helical" evidence="1">
    <location>
        <begin position="7"/>
        <end position="24"/>
    </location>
</feature>
<feature type="transmembrane region" description="Helical" evidence="1">
    <location>
        <begin position="30"/>
        <end position="47"/>
    </location>
</feature>
<sequence>MKLSQFIFSFLMGYFCYSLIEIVMRGYTHWTMSLTGGLVLAVLYAVNRCRTMTLIRSCAVGTLLITAIEFAVGVFDNMIMHWNVWDYSDMPLNLLGQICIPFSCFWFLLCIPARLLCRHMDRRLGRTVKYKKAVPIASEQPL</sequence>
<dbReference type="AlphaFoldDB" id="W7V115"/>
<keyword evidence="3" id="KW-1185">Reference proteome</keyword>
<reference evidence="2 3" key="1">
    <citation type="journal article" date="2014" name="PLoS ONE">
        <title>Rumen cellulosomics: divergent fiber-degrading strategies revealed by comparative genome-wide analysis of six ruminococcal strains.</title>
        <authorList>
            <person name="Dassa B."/>
            <person name="Borovok I."/>
            <person name="Ruimy-Israeli V."/>
            <person name="Lamed R."/>
            <person name="Flint H.J."/>
            <person name="Duncan S.H."/>
            <person name="Henrissat B."/>
            <person name="Coutinho P."/>
            <person name="Morrison M."/>
            <person name="Mosoni P."/>
            <person name="Yeoman C.J."/>
            <person name="White B.A."/>
            <person name="Bayer E.A."/>
        </authorList>
    </citation>
    <scope>NUCLEOTIDE SEQUENCE [LARGE SCALE GENOMIC DNA]</scope>
    <source>
        <strain evidence="2 3">007c</strain>
    </source>
</reference>
<evidence type="ECO:0008006" key="4">
    <source>
        <dbReference type="Google" id="ProtNLM"/>
    </source>
</evidence>
<dbReference type="eggNOG" id="COG4905">
    <property type="taxonomic scope" value="Bacteria"/>
</dbReference>
<comment type="caution">
    <text evidence="2">The sequence shown here is derived from an EMBL/GenBank/DDBJ whole genome shotgun (WGS) entry which is preliminary data.</text>
</comment>
<accession>W7V115</accession>
<dbReference type="EMBL" id="ATAX01000010">
    <property type="protein sequence ID" value="EWM54655.1"/>
    <property type="molecule type" value="Genomic_DNA"/>
</dbReference>
<feature type="transmembrane region" description="Helical" evidence="1">
    <location>
        <begin position="54"/>
        <end position="75"/>
    </location>
</feature>
<dbReference type="Proteomes" id="UP000019365">
    <property type="component" value="Unassembled WGS sequence"/>
</dbReference>
<evidence type="ECO:0000313" key="3">
    <source>
        <dbReference type="Proteomes" id="UP000019365"/>
    </source>
</evidence>
<keyword evidence="1" id="KW-1133">Transmembrane helix</keyword>
<proteinExistence type="predicted"/>